<keyword evidence="5" id="KW-0408">Iron</keyword>
<dbReference type="PANTHER" id="PTHR24302">
    <property type="entry name" value="CYTOCHROME P450 FAMILY 3"/>
    <property type="match status" value="1"/>
</dbReference>
<sequence>MFPKDAIDYTTNLVNQILARRRQRLERRNDFIQMMIDHEEDETNQQTDKKEQQPQQQWGTLKKTLNDKEIFSQAVIFLVAGYETT</sequence>
<dbReference type="GO" id="GO:0005506">
    <property type="term" value="F:iron ion binding"/>
    <property type="evidence" value="ECO:0007669"/>
    <property type="project" value="InterPro"/>
</dbReference>
<dbReference type="Proteomes" id="UP000663823">
    <property type="component" value="Unassembled WGS sequence"/>
</dbReference>
<dbReference type="PANTHER" id="PTHR24302:SF15">
    <property type="entry name" value="FATTY-ACID PEROXYGENASE"/>
    <property type="match status" value="1"/>
</dbReference>
<keyword evidence="2" id="KW-0349">Heme</keyword>
<keyword evidence="4" id="KW-0560">Oxidoreductase</keyword>
<evidence type="ECO:0000313" key="8">
    <source>
        <dbReference type="Proteomes" id="UP000663823"/>
    </source>
</evidence>
<evidence type="ECO:0000256" key="1">
    <source>
        <dbReference type="ARBA" id="ARBA00010617"/>
    </source>
</evidence>
<comment type="caution">
    <text evidence="7">The sequence shown here is derived from an EMBL/GenBank/DDBJ whole genome shotgun (WGS) entry which is preliminary data.</text>
</comment>
<feature type="region of interest" description="Disordered" evidence="6">
    <location>
        <begin position="35"/>
        <end position="58"/>
    </location>
</feature>
<comment type="similarity">
    <text evidence="1">Belongs to the cytochrome P450 family.</text>
</comment>
<dbReference type="GO" id="GO:0020037">
    <property type="term" value="F:heme binding"/>
    <property type="evidence" value="ECO:0007669"/>
    <property type="project" value="InterPro"/>
</dbReference>
<dbReference type="InterPro" id="IPR036396">
    <property type="entry name" value="Cyt_P450_sf"/>
</dbReference>
<evidence type="ECO:0000256" key="2">
    <source>
        <dbReference type="ARBA" id="ARBA00022617"/>
    </source>
</evidence>
<evidence type="ECO:0000256" key="5">
    <source>
        <dbReference type="ARBA" id="ARBA00023004"/>
    </source>
</evidence>
<protein>
    <recommendedName>
        <fullName evidence="9">Cytochrome P450</fullName>
    </recommendedName>
</protein>
<dbReference type="InterPro" id="IPR050705">
    <property type="entry name" value="Cytochrome_P450_3A"/>
</dbReference>
<keyword evidence="3" id="KW-0479">Metal-binding</keyword>
<evidence type="ECO:0008006" key="9">
    <source>
        <dbReference type="Google" id="ProtNLM"/>
    </source>
</evidence>
<evidence type="ECO:0000256" key="3">
    <source>
        <dbReference type="ARBA" id="ARBA00022723"/>
    </source>
</evidence>
<dbReference type="GO" id="GO:0008395">
    <property type="term" value="F:steroid hydroxylase activity"/>
    <property type="evidence" value="ECO:0007669"/>
    <property type="project" value="TreeGrafter"/>
</dbReference>
<dbReference type="SUPFAM" id="SSF48264">
    <property type="entry name" value="Cytochrome P450"/>
    <property type="match status" value="1"/>
</dbReference>
<reference evidence="7" key="1">
    <citation type="submission" date="2021-02" db="EMBL/GenBank/DDBJ databases">
        <authorList>
            <person name="Nowell W R."/>
        </authorList>
    </citation>
    <scope>NUCLEOTIDE SEQUENCE</scope>
</reference>
<dbReference type="AlphaFoldDB" id="A0A820FDR7"/>
<feature type="non-terminal residue" evidence="7">
    <location>
        <position position="1"/>
    </location>
</feature>
<accession>A0A820FDR7</accession>
<dbReference type="Gene3D" id="1.10.630.10">
    <property type="entry name" value="Cytochrome P450"/>
    <property type="match status" value="1"/>
</dbReference>
<proteinExistence type="inferred from homology"/>
<dbReference type="GO" id="GO:0016705">
    <property type="term" value="F:oxidoreductase activity, acting on paired donors, with incorporation or reduction of molecular oxygen"/>
    <property type="evidence" value="ECO:0007669"/>
    <property type="project" value="InterPro"/>
</dbReference>
<evidence type="ECO:0000256" key="6">
    <source>
        <dbReference type="SAM" id="MobiDB-lite"/>
    </source>
</evidence>
<gene>
    <name evidence="7" type="ORF">OTI717_LOCUS40780</name>
</gene>
<evidence type="ECO:0000256" key="4">
    <source>
        <dbReference type="ARBA" id="ARBA00023002"/>
    </source>
</evidence>
<evidence type="ECO:0000313" key="7">
    <source>
        <dbReference type="EMBL" id="CAF4261397.1"/>
    </source>
</evidence>
<name>A0A820FDR7_9BILA</name>
<dbReference type="EMBL" id="CAJOAX010035207">
    <property type="protein sequence ID" value="CAF4261397.1"/>
    <property type="molecule type" value="Genomic_DNA"/>
</dbReference>
<organism evidence="7 8">
    <name type="scientific">Rotaria sordida</name>
    <dbReference type="NCBI Taxonomy" id="392033"/>
    <lineage>
        <taxon>Eukaryota</taxon>
        <taxon>Metazoa</taxon>
        <taxon>Spiralia</taxon>
        <taxon>Gnathifera</taxon>
        <taxon>Rotifera</taxon>
        <taxon>Eurotatoria</taxon>
        <taxon>Bdelloidea</taxon>
        <taxon>Philodinida</taxon>
        <taxon>Philodinidae</taxon>
        <taxon>Rotaria</taxon>
    </lineage>
</organism>